<evidence type="ECO:0000256" key="7">
    <source>
        <dbReference type="ARBA" id="ARBA00023136"/>
    </source>
</evidence>
<accession>A0A7T8HMQ6</accession>
<sequence length="68" mass="7317">IFVPLVFSIIVIVGTIGNVLVILVVATNHQMRNTTNVLILNLAVADFLFITLCVPSTATDYILNSCPS</sequence>
<gene>
    <name evidence="14" type="ORF">FKW44_005042</name>
</gene>
<evidence type="ECO:0000256" key="10">
    <source>
        <dbReference type="ARBA" id="ARBA00023180"/>
    </source>
</evidence>
<dbReference type="SUPFAM" id="SSF81321">
    <property type="entry name" value="Family A G protein-coupled receptor-like"/>
    <property type="match status" value="1"/>
</dbReference>
<evidence type="ECO:0000256" key="12">
    <source>
        <dbReference type="SAM" id="Phobius"/>
    </source>
</evidence>
<reference evidence="15" key="1">
    <citation type="submission" date="2021-01" db="EMBL/GenBank/DDBJ databases">
        <title>Caligus Genome Assembly.</title>
        <authorList>
            <person name="Gallardo-Escarate C."/>
        </authorList>
    </citation>
    <scope>NUCLEOTIDE SEQUENCE [LARGE SCALE GENOMIC DNA]</scope>
</reference>
<keyword evidence="11" id="KW-0807">Transducer</keyword>
<evidence type="ECO:0000313" key="15">
    <source>
        <dbReference type="Proteomes" id="UP000595437"/>
    </source>
</evidence>
<name>A0A7T8HMQ6_CALRO</name>
<dbReference type="Gene3D" id="1.20.1070.10">
    <property type="entry name" value="Rhodopsin 7-helix transmembrane proteins"/>
    <property type="match status" value="1"/>
</dbReference>
<feature type="non-terminal residue" evidence="14">
    <location>
        <position position="68"/>
    </location>
</feature>
<evidence type="ECO:0000256" key="6">
    <source>
        <dbReference type="ARBA" id="ARBA00023040"/>
    </source>
</evidence>
<dbReference type="Pfam" id="PF00001">
    <property type="entry name" value="7tm_1"/>
    <property type="match status" value="1"/>
</dbReference>
<dbReference type="GO" id="GO:0005886">
    <property type="term" value="C:plasma membrane"/>
    <property type="evidence" value="ECO:0007669"/>
    <property type="project" value="UniProtKB-SubCell"/>
</dbReference>
<evidence type="ECO:0000256" key="5">
    <source>
        <dbReference type="ARBA" id="ARBA00022989"/>
    </source>
</evidence>
<keyword evidence="8" id="KW-1015">Disulfide bond</keyword>
<keyword evidence="4 12" id="KW-0812">Transmembrane</keyword>
<keyword evidence="15" id="KW-1185">Reference proteome</keyword>
<dbReference type="PRINTS" id="PR00237">
    <property type="entry name" value="GPCRRHODOPSN"/>
</dbReference>
<evidence type="ECO:0000256" key="2">
    <source>
        <dbReference type="ARBA" id="ARBA00010663"/>
    </source>
</evidence>
<comment type="similarity">
    <text evidence="2">Belongs to the G-protein coupled receptor 1 family.</text>
</comment>
<feature type="transmembrane region" description="Helical" evidence="12">
    <location>
        <begin position="6"/>
        <end position="26"/>
    </location>
</feature>
<evidence type="ECO:0000256" key="3">
    <source>
        <dbReference type="ARBA" id="ARBA00022475"/>
    </source>
</evidence>
<dbReference type="PROSITE" id="PS50262">
    <property type="entry name" value="G_PROTEIN_RECEP_F1_2"/>
    <property type="match status" value="1"/>
</dbReference>
<keyword evidence="9" id="KW-0675">Receptor</keyword>
<evidence type="ECO:0000256" key="11">
    <source>
        <dbReference type="ARBA" id="ARBA00023224"/>
    </source>
</evidence>
<feature type="domain" description="G-protein coupled receptors family 1 profile" evidence="13">
    <location>
        <begin position="17"/>
        <end position="68"/>
    </location>
</feature>
<dbReference type="EMBL" id="CP045892">
    <property type="protein sequence ID" value="QQP52792.1"/>
    <property type="molecule type" value="Genomic_DNA"/>
</dbReference>
<dbReference type="OrthoDB" id="9046662at2759"/>
<evidence type="ECO:0000256" key="9">
    <source>
        <dbReference type="ARBA" id="ARBA00023170"/>
    </source>
</evidence>
<dbReference type="GO" id="GO:0004930">
    <property type="term" value="F:G protein-coupled receptor activity"/>
    <property type="evidence" value="ECO:0007669"/>
    <property type="project" value="UniProtKB-KW"/>
</dbReference>
<dbReference type="Proteomes" id="UP000595437">
    <property type="component" value="Chromosome 3"/>
</dbReference>
<keyword evidence="5 12" id="KW-1133">Transmembrane helix</keyword>
<dbReference type="InterPro" id="IPR000276">
    <property type="entry name" value="GPCR_Rhodpsn"/>
</dbReference>
<protein>
    <recommendedName>
        <fullName evidence="13">G-protein coupled receptors family 1 profile domain-containing protein</fullName>
    </recommendedName>
</protein>
<dbReference type="PANTHER" id="PTHR45695">
    <property type="entry name" value="LEUCOKININ RECEPTOR-RELATED"/>
    <property type="match status" value="1"/>
</dbReference>
<organism evidence="14 15">
    <name type="scientific">Caligus rogercresseyi</name>
    <name type="common">Sea louse</name>
    <dbReference type="NCBI Taxonomy" id="217165"/>
    <lineage>
        <taxon>Eukaryota</taxon>
        <taxon>Metazoa</taxon>
        <taxon>Ecdysozoa</taxon>
        <taxon>Arthropoda</taxon>
        <taxon>Crustacea</taxon>
        <taxon>Multicrustacea</taxon>
        <taxon>Hexanauplia</taxon>
        <taxon>Copepoda</taxon>
        <taxon>Siphonostomatoida</taxon>
        <taxon>Caligidae</taxon>
        <taxon>Caligus</taxon>
    </lineage>
</organism>
<dbReference type="AlphaFoldDB" id="A0A7T8HMQ6"/>
<evidence type="ECO:0000256" key="1">
    <source>
        <dbReference type="ARBA" id="ARBA00004651"/>
    </source>
</evidence>
<keyword evidence="3" id="KW-1003">Cell membrane</keyword>
<keyword evidence="10" id="KW-0325">Glycoprotein</keyword>
<proteinExistence type="inferred from homology"/>
<evidence type="ECO:0000259" key="13">
    <source>
        <dbReference type="PROSITE" id="PS50262"/>
    </source>
</evidence>
<feature type="transmembrane region" description="Helical" evidence="12">
    <location>
        <begin position="38"/>
        <end position="58"/>
    </location>
</feature>
<evidence type="ECO:0000313" key="14">
    <source>
        <dbReference type="EMBL" id="QQP52792.1"/>
    </source>
</evidence>
<evidence type="ECO:0000256" key="8">
    <source>
        <dbReference type="ARBA" id="ARBA00023157"/>
    </source>
</evidence>
<dbReference type="InterPro" id="IPR017452">
    <property type="entry name" value="GPCR_Rhodpsn_7TM"/>
</dbReference>
<keyword evidence="7 12" id="KW-0472">Membrane</keyword>
<dbReference type="PANTHER" id="PTHR45695:SF23">
    <property type="entry name" value="GALANIN-LIKE G-PROTEIN COUPLED RECEPTOR NPR-9"/>
    <property type="match status" value="1"/>
</dbReference>
<feature type="non-terminal residue" evidence="14">
    <location>
        <position position="1"/>
    </location>
</feature>
<comment type="subcellular location">
    <subcellularLocation>
        <location evidence="1">Cell membrane</location>
        <topology evidence="1">Multi-pass membrane protein</topology>
    </subcellularLocation>
</comment>
<evidence type="ECO:0000256" key="4">
    <source>
        <dbReference type="ARBA" id="ARBA00022692"/>
    </source>
</evidence>
<keyword evidence="6" id="KW-0297">G-protein coupled receptor</keyword>